<dbReference type="Gene3D" id="2.160.20.10">
    <property type="entry name" value="Single-stranded right-handed beta-helix, Pectin lyase-like"/>
    <property type="match status" value="1"/>
</dbReference>
<sequence length="299" mass="32426">MSNGWSYSQLGAIDSEGVYLRDGAINVQILYNNIYVVKGGVRTSWQPVLVRGNTLTRFSGDGMNITGSNATVEYNTIQDILEVSGTHNDSIQIDANFAGMCDPNPNDDQNISHFTNMVFRGNQIYAQRDPTNPFPGIGHGITTFGGVSIHDSLFENNIIQVPHQWGITITGAKNVIVRNNTTYGCHPDAGTSPGVVIDYDPNVTCPQTGNEAYNNIAAITRAYGGTTGSNISINPCSDPLQRDYFIDAPNYNFHLNPTGNPPTRAIDGGNNSHASSIDYEKDARPYNGTVDIGADEYRP</sequence>
<dbReference type="SUPFAM" id="SSF51126">
    <property type="entry name" value="Pectin lyase-like"/>
    <property type="match status" value="1"/>
</dbReference>
<organism evidence="1 2">
    <name type="scientific">Candidatus Lloydbacteria bacterium CG22_combo_CG10-13_8_21_14_all_47_15</name>
    <dbReference type="NCBI Taxonomy" id="1974635"/>
    <lineage>
        <taxon>Bacteria</taxon>
        <taxon>Candidatus Lloydiibacteriota</taxon>
    </lineage>
</organism>
<proteinExistence type="predicted"/>
<dbReference type="EMBL" id="PCTL01000015">
    <property type="protein sequence ID" value="PIP73603.1"/>
    <property type="molecule type" value="Genomic_DNA"/>
</dbReference>
<dbReference type="AlphaFoldDB" id="A0A2H0CUK0"/>
<accession>A0A2H0CUK0</accession>
<dbReference type="Proteomes" id="UP000230638">
    <property type="component" value="Unassembled WGS sequence"/>
</dbReference>
<evidence type="ECO:0000313" key="2">
    <source>
        <dbReference type="Proteomes" id="UP000230638"/>
    </source>
</evidence>
<gene>
    <name evidence="1" type="ORF">COW88_01380</name>
</gene>
<dbReference type="InterPro" id="IPR011050">
    <property type="entry name" value="Pectin_lyase_fold/virulence"/>
</dbReference>
<comment type="caution">
    <text evidence="1">The sequence shown here is derived from an EMBL/GenBank/DDBJ whole genome shotgun (WGS) entry which is preliminary data.</text>
</comment>
<name>A0A2H0CUK0_9BACT</name>
<evidence type="ECO:0000313" key="1">
    <source>
        <dbReference type="EMBL" id="PIP73603.1"/>
    </source>
</evidence>
<protein>
    <submittedName>
        <fullName evidence="1">Uncharacterized protein</fullName>
    </submittedName>
</protein>
<reference evidence="1 2" key="1">
    <citation type="submission" date="2017-09" db="EMBL/GenBank/DDBJ databases">
        <title>Depth-based differentiation of microbial function through sediment-hosted aquifers and enrichment of novel symbionts in the deep terrestrial subsurface.</title>
        <authorList>
            <person name="Probst A.J."/>
            <person name="Ladd B."/>
            <person name="Jarett J.K."/>
            <person name="Geller-Mcgrath D.E."/>
            <person name="Sieber C.M."/>
            <person name="Emerson J.B."/>
            <person name="Anantharaman K."/>
            <person name="Thomas B.C."/>
            <person name="Malmstrom R."/>
            <person name="Stieglmeier M."/>
            <person name="Klingl A."/>
            <person name="Woyke T."/>
            <person name="Ryan C.M."/>
            <person name="Banfield J.F."/>
        </authorList>
    </citation>
    <scope>NUCLEOTIDE SEQUENCE [LARGE SCALE GENOMIC DNA]</scope>
    <source>
        <strain evidence="1">CG22_combo_CG10-13_8_21_14_all_47_15</strain>
    </source>
</reference>
<dbReference type="InterPro" id="IPR012334">
    <property type="entry name" value="Pectin_lyas_fold"/>
</dbReference>